<evidence type="ECO:0000259" key="1">
    <source>
        <dbReference type="Pfam" id="PF05292"/>
    </source>
</evidence>
<comment type="caution">
    <text evidence="3">The sequence shown here is derived from an EMBL/GenBank/DDBJ whole genome shotgun (WGS) entry which is preliminary data.</text>
</comment>
<dbReference type="InterPro" id="IPR042303">
    <property type="entry name" value="Malonyl_CoA_deC_C_sf"/>
</dbReference>
<evidence type="ECO:0000259" key="2">
    <source>
        <dbReference type="Pfam" id="PF17408"/>
    </source>
</evidence>
<dbReference type="Pfam" id="PF05292">
    <property type="entry name" value="MCD"/>
    <property type="match status" value="1"/>
</dbReference>
<sequence length="435" mass="48998">MVINRWLNSVAAAGKHLMRRSPQEKEGIAALCKQLYSNKGEALGIALADEVARAYSTLDPEQKTAFFHTLADDYNPDPELIHQCAEAYRDSHSLSAYRSLARAIESPRQTLFRRINMAPSGTRTVVSMREDLLQIMTDDDALSAVDDDLQHLLSSWFNPGFLKLKTMDWHSPAIILEKLIEYEAVHEMQGWDDLRRRLDATDRRCFGFFHPALPEEPLIFVEVALVPAVSRSVQAILAPHDGEVDQQSLNTAIFYSISNCQNGLRGISFGNFLIKQVVMQLKQELPQLQHFATLSPVPGFMKWLNTIRFDESQKVISEDERSKLIALDTPGWHLHSSDEALKVLLMRLCAHYLLLEKREKAPLDPVASFHLGNGASIAGLNWLGDTSSKGLEQSAGILVNYQYDLDEVEQHHEQFFNPGEIACTPAIRRLLTAQP</sequence>
<organism evidence="3 4">
    <name type="scientific">Kineobactrum sediminis</name>
    <dbReference type="NCBI Taxonomy" id="1905677"/>
    <lineage>
        <taxon>Bacteria</taxon>
        <taxon>Pseudomonadati</taxon>
        <taxon>Pseudomonadota</taxon>
        <taxon>Gammaproteobacteria</taxon>
        <taxon>Cellvibrionales</taxon>
        <taxon>Halieaceae</taxon>
        <taxon>Kineobactrum</taxon>
    </lineage>
</organism>
<dbReference type="PANTHER" id="PTHR28641:SF1">
    <property type="entry name" value="MALONYL-COA DECARBOXYLASE, MITOCHONDRIAL"/>
    <property type="match status" value="1"/>
</dbReference>
<protein>
    <submittedName>
        <fullName evidence="3">Decarboxylase</fullName>
    </submittedName>
</protein>
<dbReference type="Gene3D" id="1.20.140.90">
    <property type="entry name" value="Malonyl-CoA decarboxylase, oligemerization domain"/>
    <property type="match status" value="1"/>
</dbReference>
<dbReference type="PANTHER" id="PTHR28641">
    <property type="match status" value="1"/>
</dbReference>
<dbReference type="Pfam" id="PF17408">
    <property type="entry name" value="MCD_N"/>
    <property type="match status" value="1"/>
</dbReference>
<feature type="domain" description="Malonyl-CoA decarboxylase C-terminal" evidence="1">
    <location>
        <begin position="160"/>
        <end position="404"/>
    </location>
</feature>
<proteinExistence type="predicted"/>
<gene>
    <name evidence="3" type="ORF">CWI75_13165</name>
</gene>
<dbReference type="Proteomes" id="UP000234845">
    <property type="component" value="Unassembled WGS sequence"/>
</dbReference>
<evidence type="ECO:0000313" key="3">
    <source>
        <dbReference type="EMBL" id="PLW82026.1"/>
    </source>
</evidence>
<dbReference type="Gene3D" id="3.40.630.150">
    <property type="entry name" value="Malonyl-CoA decarboxylase, catalytic domain"/>
    <property type="match status" value="1"/>
</dbReference>
<dbReference type="GO" id="GO:0050080">
    <property type="term" value="F:malonyl-CoA decarboxylase activity"/>
    <property type="evidence" value="ECO:0007669"/>
    <property type="project" value="InterPro"/>
</dbReference>
<reference evidence="4" key="1">
    <citation type="submission" date="2017-11" db="EMBL/GenBank/DDBJ databases">
        <title>The draft genome sequence of Chromatocurvus sp. F02.</title>
        <authorList>
            <person name="Du Z.-J."/>
            <person name="Chang Y.-Q."/>
        </authorList>
    </citation>
    <scope>NUCLEOTIDE SEQUENCE [LARGE SCALE GENOMIC DNA]</scope>
    <source>
        <strain evidence="4">F02</strain>
    </source>
</reference>
<name>A0A2N5Y0V9_9GAMM</name>
<dbReference type="InterPro" id="IPR038917">
    <property type="entry name" value="Malonyl_CoA_deC"/>
</dbReference>
<dbReference type="InterPro" id="IPR007956">
    <property type="entry name" value="Malonyl_CoA_deC_C"/>
</dbReference>
<dbReference type="InterPro" id="IPR038351">
    <property type="entry name" value="MCD_N_sf"/>
</dbReference>
<dbReference type="GO" id="GO:0006633">
    <property type="term" value="P:fatty acid biosynthetic process"/>
    <property type="evidence" value="ECO:0007669"/>
    <property type="project" value="InterPro"/>
</dbReference>
<dbReference type="AlphaFoldDB" id="A0A2N5Y0V9"/>
<dbReference type="InterPro" id="IPR035372">
    <property type="entry name" value="MCD_N"/>
</dbReference>
<evidence type="ECO:0000313" key="4">
    <source>
        <dbReference type="Proteomes" id="UP000234845"/>
    </source>
</evidence>
<keyword evidence="4" id="KW-1185">Reference proteome</keyword>
<dbReference type="EMBL" id="PKLZ01000009">
    <property type="protein sequence ID" value="PLW82026.1"/>
    <property type="molecule type" value="Genomic_DNA"/>
</dbReference>
<feature type="domain" description="Malonyl-CoA decarboxylase N-terminal" evidence="2">
    <location>
        <begin position="74"/>
        <end position="157"/>
    </location>
</feature>
<accession>A0A2N5Y0V9</accession>
<dbReference type="OrthoDB" id="5292736at2"/>